<evidence type="ECO:0000256" key="2">
    <source>
        <dbReference type="ARBA" id="ARBA00022475"/>
    </source>
</evidence>
<feature type="transmembrane region" description="Helical" evidence="10">
    <location>
        <begin position="35"/>
        <end position="62"/>
    </location>
</feature>
<evidence type="ECO:0000256" key="7">
    <source>
        <dbReference type="ARBA" id="ARBA00023136"/>
    </source>
</evidence>
<feature type="transmembrane region" description="Helical" evidence="10">
    <location>
        <begin position="185"/>
        <end position="208"/>
    </location>
</feature>
<keyword evidence="2" id="KW-1003">Cell membrane</keyword>
<dbReference type="GO" id="GO:0007165">
    <property type="term" value="P:signal transduction"/>
    <property type="evidence" value="ECO:0007669"/>
    <property type="project" value="UniProtKB-KW"/>
</dbReference>
<organism evidence="11">
    <name type="scientific">Tribolium castaneum</name>
    <name type="common">Red flour beetle</name>
    <dbReference type="NCBI Taxonomy" id="7070"/>
    <lineage>
        <taxon>Eukaryota</taxon>
        <taxon>Metazoa</taxon>
        <taxon>Ecdysozoa</taxon>
        <taxon>Arthropoda</taxon>
        <taxon>Hexapoda</taxon>
        <taxon>Insecta</taxon>
        <taxon>Pterygota</taxon>
        <taxon>Neoptera</taxon>
        <taxon>Endopterygota</taxon>
        <taxon>Coleoptera</taxon>
        <taxon>Polyphaga</taxon>
        <taxon>Cucujiformia</taxon>
        <taxon>Tenebrionidae</taxon>
        <taxon>Tenebrionidae incertae sedis</taxon>
        <taxon>Tribolium</taxon>
    </lineage>
</organism>
<keyword evidence="4 10" id="KW-0812">Transmembrane</keyword>
<keyword evidence="7 10" id="KW-0472">Membrane</keyword>
<evidence type="ECO:0000256" key="1">
    <source>
        <dbReference type="ARBA" id="ARBA00004651"/>
    </source>
</evidence>
<dbReference type="Pfam" id="PF02949">
    <property type="entry name" value="7tm_6"/>
    <property type="match status" value="1"/>
</dbReference>
<dbReference type="PANTHER" id="PTHR21137">
    <property type="entry name" value="ODORANT RECEPTOR"/>
    <property type="match status" value="1"/>
</dbReference>
<dbReference type="HOGENOM" id="CLU_033399_6_2_1"/>
<keyword evidence="5" id="KW-0552">Olfaction</keyword>
<keyword evidence="9" id="KW-0807">Transducer</keyword>
<keyword evidence="8 11" id="KW-0675">Receptor</keyword>
<gene>
    <name evidence="11" type="primary">or17</name>
</gene>
<evidence type="ECO:0000256" key="10">
    <source>
        <dbReference type="SAM" id="Phobius"/>
    </source>
</evidence>
<protein>
    <submittedName>
        <fullName evidence="11">Olfactory receptor 17</fullName>
    </submittedName>
</protein>
<dbReference type="GO" id="GO:0005886">
    <property type="term" value="C:plasma membrane"/>
    <property type="evidence" value="ECO:0007669"/>
    <property type="project" value="UniProtKB-SubCell"/>
</dbReference>
<proteinExistence type="predicted"/>
<dbReference type="GO" id="GO:0005549">
    <property type="term" value="F:odorant binding"/>
    <property type="evidence" value="ECO:0007669"/>
    <property type="project" value="InterPro"/>
</dbReference>
<evidence type="ECO:0000256" key="3">
    <source>
        <dbReference type="ARBA" id="ARBA00022606"/>
    </source>
</evidence>
<name>C0Z3R4_TRICA</name>
<dbReference type="EMBL" id="AM689919">
    <property type="protein sequence ID" value="CAM84015.1"/>
    <property type="molecule type" value="Genomic_DNA"/>
</dbReference>
<dbReference type="PANTHER" id="PTHR21137:SF35">
    <property type="entry name" value="ODORANT RECEPTOR 19A-RELATED"/>
    <property type="match status" value="1"/>
</dbReference>
<sequence length="243" mass="28482">MSNFSWKAAVETNITTLKILGLWPKGDETYKLNFYTLYAVFGVIGLLCAHSFVQIFNIYFIVDDLEAFTSSIFVTLSCLGTVAKTYYLLQNMQMLKELFISINKDIFQPKNNKQILLVEPSIKFWQRFYLIFRVLCYCTTFFWSSYPILDKWTKDHRLPFLAWYPYDSTKSPFYELTYIHQVVSIWYLVSASLNIDMLIAALNMFVGAQCDLLCDNLRNIGQNSKEIGKNLVKCIEHHREILR</sequence>
<comment type="subcellular location">
    <subcellularLocation>
        <location evidence="1">Cell membrane</location>
        <topology evidence="1">Multi-pass membrane protein</topology>
    </subcellularLocation>
</comment>
<evidence type="ECO:0000313" key="11">
    <source>
        <dbReference type="EMBL" id="CAM84015.1"/>
    </source>
</evidence>
<evidence type="ECO:0000256" key="9">
    <source>
        <dbReference type="ARBA" id="ARBA00023224"/>
    </source>
</evidence>
<reference evidence="11" key="1">
    <citation type="submission" date="2007-04" db="EMBL/GenBank/DDBJ databases">
        <title>Characterization of Tribolium castaneum chemoreceptors.</title>
        <authorList>
            <person name="Abdel-Latief M."/>
        </authorList>
    </citation>
    <scope>NUCLEOTIDE SEQUENCE</scope>
</reference>
<keyword evidence="3" id="KW-0716">Sensory transduction</keyword>
<accession>C0Z3R4</accession>
<evidence type="ECO:0000256" key="4">
    <source>
        <dbReference type="ARBA" id="ARBA00022692"/>
    </source>
</evidence>
<dbReference type="AlphaFoldDB" id="C0Z3R4"/>
<evidence type="ECO:0000256" key="6">
    <source>
        <dbReference type="ARBA" id="ARBA00022989"/>
    </source>
</evidence>
<feature type="transmembrane region" description="Helical" evidence="10">
    <location>
        <begin position="68"/>
        <end position="89"/>
    </location>
</feature>
<dbReference type="InterPro" id="IPR004117">
    <property type="entry name" value="7tm6_olfct_rcpt"/>
</dbReference>
<evidence type="ECO:0000256" key="8">
    <source>
        <dbReference type="ARBA" id="ARBA00023170"/>
    </source>
</evidence>
<dbReference type="GO" id="GO:0004984">
    <property type="term" value="F:olfactory receptor activity"/>
    <property type="evidence" value="ECO:0007669"/>
    <property type="project" value="InterPro"/>
</dbReference>
<keyword evidence="6 10" id="KW-1133">Transmembrane helix</keyword>
<feature type="transmembrane region" description="Helical" evidence="10">
    <location>
        <begin position="130"/>
        <end position="149"/>
    </location>
</feature>
<evidence type="ECO:0000256" key="5">
    <source>
        <dbReference type="ARBA" id="ARBA00022725"/>
    </source>
</evidence>